<keyword evidence="2" id="KW-1185">Reference proteome</keyword>
<feature type="non-terminal residue" evidence="1">
    <location>
        <position position="76"/>
    </location>
</feature>
<organism evidence="1 2">
    <name type="scientific">Gulo gulo</name>
    <name type="common">Wolverine</name>
    <name type="synonym">Gluton</name>
    <dbReference type="NCBI Taxonomy" id="48420"/>
    <lineage>
        <taxon>Eukaryota</taxon>
        <taxon>Metazoa</taxon>
        <taxon>Chordata</taxon>
        <taxon>Craniata</taxon>
        <taxon>Vertebrata</taxon>
        <taxon>Euteleostomi</taxon>
        <taxon>Mammalia</taxon>
        <taxon>Eutheria</taxon>
        <taxon>Laurasiatheria</taxon>
        <taxon>Carnivora</taxon>
        <taxon>Caniformia</taxon>
        <taxon>Musteloidea</taxon>
        <taxon>Mustelidae</taxon>
        <taxon>Guloninae</taxon>
        <taxon>Gulo</taxon>
    </lineage>
</organism>
<evidence type="ECO:0000313" key="2">
    <source>
        <dbReference type="Proteomes" id="UP000269945"/>
    </source>
</evidence>
<evidence type="ECO:0000313" key="1">
    <source>
        <dbReference type="EMBL" id="VCW70859.1"/>
    </source>
</evidence>
<dbReference type="AlphaFoldDB" id="A0A9X9PX81"/>
<reference evidence="1 2" key="1">
    <citation type="submission" date="2018-10" db="EMBL/GenBank/DDBJ databases">
        <authorList>
            <person name="Ekblom R."/>
            <person name="Jareborg N."/>
        </authorList>
    </citation>
    <scope>NUCLEOTIDE SEQUENCE [LARGE SCALE GENOMIC DNA]</scope>
    <source>
        <tissue evidence="1">Muscle</tissue>
    </source>
</reference>
<accession>A0A9X9PX81</accession>
<protein>
    <submittedName>
        <fullName evidence="1">Uncharacterized protein</fullName>
    </submittedName>
</protein>
<comment type="caution">
    <text evidence="1">The sequence shown here is derived from an EMBL/GenBank/DDBJ whole genome shotgun (WGS) entry which is preliminary data.</text>
</comment>
<proteinExistence type="predicted"/>
<dbReference type="EMBL" id="CYRY02006471">
    <property type="protein sequence ID" value="VCW70859.1"/>
    <property type="molecule type" value="Genomic_DNA"/>
</dbReference>
<name>A0A9X9PX81_GULGU</name>
<gene>
    <name evidence="1" type="ORF">BN2614_LOCUS1</name>
</gene>
<dbReference type="Proteomes" id="UP000269945">
    <property type="component" value="Unassembled WGS sequence"/>
</dbReference>
<sequence length="76" mass="7754">MGVTTTFGAPHSCAQVPGDSAVAPLLSQVHGQAAPGIAHVQPRPGSVQHEERVQEALPGRVVHRSGESDGVRAVGI</sequence>